<keyword evidence="5 13" id="KW-0436">Ligase</keyword>
<dbReference type="PANTHER" id="PTHR48095">
    <property type="entry name" value="PYRUVATE CARBOXYLASE SUBUNIT A"/>
    <property type="match status" value="1"/>
</dbReference>
<evidence type="ECO:0000256" key="13">
    <source>
        <dbReference type="RuleBase" id="RU365063"/>
    </source>
</evidence>
<keyword evidence="10 13" id="KW-0092">Biotin</keyword>
<dbReference type="Proteomes" id="UP000823928">
    <property type="component" value="Unassembled WGS sequence"/>
</dbReference>
<gene>
    <name evidence="16" type="primary">accC</name>
    <name evidence="16" type="ORF">IAC10_09605</name>
</gene>
<dbReference type="AlphaFoldDB" id="A0A9D1EZU2"/>
<evidence type="ECO:0000256" key="9">
    <source>
        <dbReference type="ARBA" id="ARBA00022842"/>
    </source>
</evidence>
<dbReference type="InterPro" id="IPR011764">
    <property type="entry name" value="Biotin_carboxylation_dom"/>
</dbReference>
<dbReference type="InterPro" id="IPR011054">
    <property type="entry name" value="Rudment_hybrid_motif"/>
</dbReference>
<keyword evidence="13" id="KW-0444">Lipid biosynthesis</keyword>
<dbReference type="EC" id="6.3.4.14" evidence="4 13"/>
<comment type="caution">
    <text evidence="16">The sequence shown here is derived from an EMBL/GenBank/DDBJ whole genome shotgun (WGS) entry which is preliminary data.</text>
</comment>
<dbReference type="GO" id="GO:0005524">
    <property type="term" value="F:ATP binding"/>
    <property type="evidence" value="ECO:0007669"/>
    <property type="project" value="UniProtKB-UniRule"/>
</dbReference>
<comment type="catalytic activity">
    <reaction evidence="11 13">
        <text>N(6)-biotinyl-L-lysyl-[protein] + hydrogencarbonate + ATP = N(6)-carboxybiotinyl-L-lysyl-[protein] + ADP + phosphate + H(+)</text>
        <dbReference type="Rhea" id="RHEA:13501"/>
        <dbReference type="Rhea" id="RHEA-COMP:10505"/>
        <dbReference type="Rhea" id="RHEA-COMP:10506"/>
        <dbReference type="ChEBI" id="CHEBI:15378"/>
        <dbReference type="ChEBI" id="CHEBI:17544"/>
        <dbReference type="ChEBI" id="CHEBI:30616"/>
        <dbReference type="ChEBI" id="CHEBI:43474"/>
        <dbReference type="ChEBI" id="CHEBI:83144"/>
        <dbReference type="ChEBI" id="CHEBI:83145"/>
        <dbReference type="ChEBI" id="CHEBI:456216"/>
        <dbReference type="EC" id="6.3.4.14"/>
    </reaction>
</comment>
<dbReference type="InterPro" id="IPR016185">
    <property type="entry name" value="PreATP-grasp_dom_sf"/>
</dbReference>
<dbReference type="SUPFAM" id="SSF56059">
    <property type="entry name" value="Glutathione synthetase ATP-binding domain-like"/>
    <property type="match status" value="1"/>
</dbReference>
<dbReference type="PANTHER" id="PTHR48095:SF2">
    <property type="entry name" value="BIOTIN CARBOXYLASE, CHLOROPLASTIC"/>
    <property type="match status" value="1"/>
</dbReference>
<evidence type="ECO:0000313" key="16">
    <source>
        <dbReference type="EMBL" id="HIS36863.1"/>
    </source>
</evidence>
<evidence type="ECO:0000256" key="10">
    <source>
        <dbReference type="ARBA" id="ARBA00023267"/>
    </source>
</evidence>
<keyword evidence="13" id="KW-0276">Fatty acid metabolism</keyword>
<evidence type="ECO:0000259" key="15">
    <source>
        <dbReference type="PROSITE" id="PS50979"/>
    </source>
</evidence>
<accession>A0A9D1EZU2</accession>
<evidence type="ECO:0000256" key="8">
    <source>
        <dbReference type="ARBA" id="ARBA00022840"/>
    </source>
</evidence>
<keyword evidence="6" id="KW-0479">Metal-binding</keyword>
<dbReference type="PROSITE" id="PS50979">
    <property type="entry name" value="BC"/>
    <property type="match status" value="1"/>
</dbReference>
<evidence type="ECO:0000256" key="12">
    <source>
        <dbReference type="PROSITE-ProRule" id="PRU00409"/>
    </source>
</evidence>
<evidence type="ECO:0000256" key="3">
    <source>
        <dbReference type="ARBA" id="ARBA00011750"/>
    </source>
</evidence>
<dbReference type="GO" id="GO:0046872">
    <property type="term" value="F:metal ion binding"/>
    <property type="evidence" value="ECO:0007669"/>
    <property type="project" value="UniProtKB-KW"/>
</dbReference>
<dbReference type="GO" id="GO:0006633">
    <property type="term" value="P:fatty acid biosynthetic process"/>
    <property type="evidence" value="ECO:0007669"/>
    <property type="project" value="UniProtKB-KW"/>
</dbReference>
<evidence type="ECO:0000256" key="4">
    <source>
        <dbReference type="ARBA" id="ARBA00013263"/>
    </source>
</evidence>
<keyword evidence="9" id="KW-0460">Magnesium</keyword>
<comment type="function">
    <text evidence="1 13">This protein is a component of the acetyl coenzyme A carboxylase complex; first, biotin carboxylase catalyzes the carboxylation of the carrier protein and then the transcarboxylase transfers the carboxyl group to form malonyl-CoA.</text>
</comment>
<dbReference type="InterPro" id="IPR051602">
    <property type="entry name" value="ACC_Biotin_Carboxylase"/>
</dbReference>
<dbReference type="Pfam" id="PF02786">
    <property type="entry name" value="CPSase_L_D2"/>
    <property type="match status" value="1"/>
</dbReference>
<dbReference type="InterPro" id="IPR005479">
    <property type="entry name" value="CPAse_ATP-bd"/>
</dbReference>
<evidence type="ECO:0000313" key="17">
    <source>
        <dbReference type="Proteomes" id="UP000823928"/>
    </source>
</evidence>
<keyword evidence="8 12" id="KW-0067">ATP-binding</keyword>
<dbReference type="FunFam" id="3.30.1490.20:FF:000018">
    <property type="entry name" value="Biotin carboxylase"/>
    <property type="match status" value="1"/>
</dbReference>
<evidence type="ECO:0000256" key="2">
    <source>
        <dbReference type="ARBA" id="ARBA00004956"/>
    </source>
</evidence>
<dbReference type="SUPFAM" id="SSF51246">
    <property type="entry name" value="Rudiment single hybrid motif"/>
    <property type="match status" value="1"/>
</dbReference>
<evidence type="ECO:0000256" key="6">
    <source>
        <dbReference type="ARBA" id="ARBA00022723"/>
    </source>
</evidence>
<feature type="domain" description="Biotin carboxylation" evidence="15">
    <location>
        <begin position="1"/>
        <end position="445"/>
    </location>
</feature>
<dbReference type="NCBIfam" id="NF006367">
    <property type="entry name" value="PRK08591.1"/>
    <property type="match status" value="1"/>
</dbReference>
<reference evidence="16" key="1">
    <citation type="submission" date="2020-10" db="EMBL/GenBank/DDBJ databases">
        <authorList>
            <person name="Gilroy R."/>
        </authorList>
    </citation>
    <scope>NUCLEOTIDE SEQUENCE</scope>
    <source>
        <strain evidence="16">6276</strain>
    </source>
</reference>
<comment type="pathway">
    <text evidence="2 13">Lipid metabolism; malonyl-CoA biosynthesis; malonyl-CoA from acetyl-CoA: step 1/1.</text>
</comment>
<name>A0A9D1EZU2_9BACT</name>
<keyword evidence="13" id="KW-0443">Lipid metabolism</keyword>
<proteinExistence type="predicted"/>
<dbReference type="InterPro" id="IPR005482">
    <property type="entry name" value="Biotin_COase_C"/>
</dbReference>
<evidence type="ECO:0000256" key="11">
    <source>
        <dbReference type="ARBA" id="ARBA00048600"/>
    </source>
</evidence>
<dbReference type="FunFam" id="3.40.50.20:FF:000010">
    <property type="entry name" value="Propionyl-CoA carboxylase subunit alpha"/>
    <property type="match status" value="1"/>
</dbReference>
<dbReference type="GO" id="GO:0004075">
    <property type="term" value="F:biotin carboxylase activity"/>
    <property type="evidence" value="ECO:0007669"/>
    <property type="project" value="UniProtKB-EC"/>
</dbReference>
<dbReference type="PROSITE" id="PS00867">
    <property type="entry name" value="CPSASE_2"/>
    <property type="match status" value="1"/>
</dbReference>
<dbReference type="FunFam" id="3.30.470.20:FF:000028">
    <property type="entry name" value="Methylcrotonoyl-CoA carboxylase subunit alpha, mitochondrial"/>
    <property type="match status" value="1"/>
</dbReference>
<comment type="subunit">
    <text evidence="3 13">Acetyl-CoA carboxylase is a heterohexamer of biotin carboxyl carrier protein, biotin carboxylase and the two subunits of carboxyl transferase in a 2:2 complex.</text>
</comment>
<protein>
    <recommendedName>
        <fullName evidence="4 13">Biotin carboxylase</fullName>
        <ecNumber evidence="4 13">6.3.4.14</ecNumber>
    </recommendedName>
    <alternativeName>
        <fullName evidence="13">Acetyl-coenzyme A carboxylase biotin carboxylase subunit A</fullName>
    </alternativeName>
</protein>
<dbReference type="Pfam" id="PF00289">
    <property type="entry name" value="Biotin_carb_N"/>
    <property type="match status" value="1"/>
</dbReference>
<feature type="domain" description="ATP-grasp" evidence="14">
    <location>
        <begin position="120"/>
        <end position="316"/>
    </location>
</feature>
<reference evidence="16" key="2">
    <citation type="journal article" date="2021" name="PeerJ">
        <title>Extensive microbial diversity within the chicken gut microbiome revealed by metagenomics and culture.</title>
        <authorList>
            <person name="Gilroy R."/>
            <person name="Ravi A."/>
            <person name="Getino M."/>
            <person name="Pursley I."/>
            <person name="Horton D.L."/>
            <person name="Alikhan N.F."/>
            <person name="Baker D."/>
            <person name="Gharbi K."/>
            <person name="Hall N."/>
            <person name="Watson M."/>
            <person name="Adriaenssens E.M."/>
            <person name="Foster-Nyarko E."/>
            <person name="Jarju S."/>
            <person name="Secka A."/>
            <person name="Antonio M."/>
            <person name="Oren A."/>
            <person name="Chaudhuri R.R."/>
            <person name="La Ragione R."/>
            <person name="Hildebrand F."/>
            <person name="Pallen M.J."/>
        </authorList>
    </citation>
    <scope>NUCLEOTIDE SEQUENCE</scope>
    <source>
        <strain evidence="16">6276</strain>
    </source>
</reference>
<dbReference type="NCBIfam" id="TIGR00514">
    <property type="entry name" value="accC"/>
    <property type="match status" value="1"/>
</dbReference>
<dbReference type="InterPro" id="IPR004549">
    <property type="entry name" value="Acetyl_CoA_COase_biotin_COase"/>
</dbReference>
<dbReference type="Gene3D" id="3.30.470.20">
    <property type="entry name" value="ATP-grasp fold, B domain"/>
    <property type="match status" value="1"/>
</dbReference>
<dbReference type="InterPro" id="IPR005481">
    <property type="entry name" value="BC-like_N"/>
</dbReference>
<evidence type="ECO:0000259" key="14">
    <source>
        <dbReference type="PROSITE" id="PS50975"/>
    </source>
</evidence>
<dbReference type="InterPro" id="IPR011761">
    <property type="entry name" value="ATP-grasp"/>
</dbReference>
<keyword evidence="7 12" id="KW-0547">Nucleotide-binding</keyword>
<dbReference type="EMBL" id="DVIU01000189">
    <property type="protein sequence ID" value="HIS36863.1"/>
    <property type="molecule type" value="Genomic_DNA"/>
</dbReference>
<dbReference type="SMART" id="SM00878">
    <property type="entry name" value="Biotin_carb_C"/>
    <property type="match status" value="1"/>
</dbReference>
<evidence type="ECO:0000256" key="7">
    <source>
        <dbReference type="ARBA" id="ARBA00022741"/>
    </source>
</evidence>
<evidence type="ECO:0000256" key="1">
    <source>
        <dbReference type="ARBA" id="ARBA00003761"/>
    </source>
</evidence>
<keyword evidence="13" id="KW-0275">Fatty acid biosynthesis</keyword>
<dbReference type="PROSITE" id="PS50975">
    <property type="entry name" value="ATP_GRASP"/>
    <property type="match status" value="1"/>
</dbReference>
<evidence type="ECO:0000256" key="5">
    <source>
        <dbReference type="ARBA" id="ARBA00022598"/>
    </source>
</evidence>
<dbReference type="PROSITE" id="PS00866">
    <property type="entry name" value="CPSASE_1"/>
    <property type="match status" value="1"/>
</dbReference>
<organism evidence="16 17">
    <name type="scientific">Candidatus Scatousia excrementigallinarum</name>
    <dbReference type="NCBI Taxonomy" id="2840935"/>
    <lineage>
        <taxon>Bacteria</taxon>
        <taxon>Candidatus Scatousia</taxon>
    </lineage>
</organism>
<sequence>MFKKVLIANRGEIAVRIIRACREIGIPTVAIYSQADANSLHVRLATEAYCIGPAQSAKSYLSIPAIISAALVSGADAIHPGYGFMSERADFAEICEKHGIKFIGPTAEAMRKMGDKATARKTMIENNVPVTPGTGILKTAQEVKEFAKKAGYPIILKATAGGGGKGMRIVRNDDEVETNMNLCQSEAQNFFGNPDVYAEKYLENPRHIEVQILGDQYGNVVHLGERDCSIQRRHQKLLEEAPSPAIDEATRKEMGAAAVRAAKAINYEGAGTCEFLLDHDGKWYFMEMNTRIQVEHCVTEMISNVDLVREQIMVAAGEKLDFTQDEIVLRGHAIECRINAENPEKDFMPNPGKITGYVTPGGFGVRVDSHVYQDYSIPPYYDSMIGKLICWGRTRNEARRRMYRALKEYVITGIETTIPFHQAIIEDPVFISGKFNTGFIEDFYKRTGKNN</sequence>
<dbReference type="SUPFAM" id="SSF52440">
    <property type="entry name" value="PreATP-grasp domain"/>
    <property type="match status" value="1"/>
</dbReference>
<dbReference type="Pfam" id="PF02785">
    <property type="entry name" value="Biotin_carb_C"/>
    <property type="match status" value="1"/>
</dbReference>